<evidence type="ECO:0000256" key="1">
    <source>
        <dbReference type="ARBA" id="ARBA00004173"/>
    </source>
</evidence>
<keyword evidence="6" id="KW-1185">Reference proteome</keyword>
<dbReference type="Pfam" id="PF04280">
    <property type="entry name" value="Tim44"/>
    <property type="match status" value="1"/>
</dbReference>
<dbReference type="PANTHER" id="PTHR28554:SF1">
    <property type="entry name" value="LARGE RIBOSOMAL SUBUNIT PROTEIN ML45"/>
    <property type="match status" value="1"/>
</dbReference>
<dbReference type="EMBL" id="ML119052">
    <property type="protein sequence ID" value="ROT41706.1"/>
    <property type="molecule type" value="Genomic_DNA"/>
</dbReference>
<dbReference type="InterPro" id="IPR007379">
    <property type="entry name" value="Tim44-like_dom"/>
</dbReference>
<dbReference type="InterPro" id="IPR051975">
    <property type="entry name" value="mtLSU_mL45"/>
</dbReference>
<evidence type="ECO:0000256" key="2">
    <source>
        <dbReference type="ARBA" id="ARBA00022946"/>
    </source>
</evidence>
<keyword evidence="3" id="KW-0496">Mitochondrion</keyword>
<feature type="domain" description="Tim44-like" evidence="4">
    <location>
        <begin position="104"/>
        <end position="227"/>
    </location>
</feature>
<evidence type="ECO:0000256" key="3">
    <source>
        <dbReference type="ARBA" id="ARBA00023128"/>
    </source>
</evidence>
<dbReference type="AlphaFoldDB" id="A0A3N2Q4S6"/>
<dbReference type="OrthoDB" id="19619at2759"/>
<keyword evidence="2" id="KW-0809">Transit peptide</keyword>
<dbReference type="Gene3D" id="3.10.450.240">
    <property type="match status" value="1"/>
</dbReference>
<dbReference type="GeneID" id="39579942"/>
<protein>
    <recommendedName>
        <fullName evidence="4">Tim44-like domain-containing protein</fullName>
    </recommendedName>
</protein>
<comment type="subcellular location">
    <subcellularLocation>
        <location evidence="1">Mitochondrion</location>
    </subcellularLocation>
</comment>
<proteinExistence type="predicted"/>
<dbReference type="RefSeq" id="XP_028469512.1">
    <property type="nucleotide sequence ID" value="XM_028611464.1"/>
</dbReference>
<gene>
    <name evidence="5" type="ORF">SODALDRAFT_331478</name>
</gene>
<dbReference type="Proteomes" id="UP000272025">
    <property type="component" value="Unassembled WGS sequence"/>
</dbReference>
<accession>A0A3N2Q4S6</accession>
<dbReference type="PANTHER" id="PTHR28554">
    <property type="entry name" value="39S RIBOSOMAL PROTEIN L45, MITOCHONDRIAL"/>
    <property type="match status" value="1"/>
</dbReference>
<evidence type="ECO:0000313" key="5">
    <source>
        <dbReference type="EMBL" id="ROT41706.1"/>
    </source>
</evidence>
<organism evidence="5 6">
    <name type="scientific">Sodiomyces alkalinus (strain CBS 110278 / VKM F-3762 / F11)</name>
    <name type="common">Alkaliphilic filamentous fungus</name>
    <dbReference type="NCBI Taxonomy" id="1314773"/>
    <lineage>
        <taxon>Eukaryota</taxon>
        <taxon>Fungi</taxon>
        <taxon>Dikarya</taxon>
        <taxon>Ascomycota</taxon>
        <taxon>Pezizomycotina</taxon>
        <taxon>Sordariomycetes</taxon>
        <taxon>Hypocreomycetidae</taxon>
        <taxon>Glomerellales</taxon>
        <taxon>Plectosphaerellaceae</taxon>
        <taxon>Sodiomyces</taxon>
    </lineage>
</organism>
<evidence type="ECO:0000313" key="6">
    <source>
        <dbReference type="Proteomes" id="UP000272025"/>
    </source>
</evidence>
<dbReference type="GO" id="GO:0005739">
    <property type="term" value="C:mitochondrion"/>
    <property type="evidence" value="ECO:0007669"/>
    <property type="project" value="UniProtKB-SubCell"/>
</dbReference>
<reference evidence="5 6" key="1">
    <citation type="journal article" date="2018" name="Mol. Ecol.">
        <title>The obligate alkalophilic soda-lake fungus Sodiomyces alkalinus has shifted to a protein diet.</title>
        <authorList>
            <person name="Grum-Grzhimaylo A.A."/>
            <person name="Falkoski D.L."/>
            <person name="van den Heuvel J."/>
            <person name="Valero-Jimenez C.A."/>
            <person name="Min B."/>
            <person name="Choi I.G."/>
            <person name="Lipzen A."/>
            <person name="Daum C.G."/>
            <person name="Aanen D.K."/>
            <person name="Tsang A."/>
            <person name="Henrissat B."/>
            <person name="Bilanenko E.N."/>
            <person name="de Vries R.P."/>
            <person name="van Kan J.A.L."/>
            <person name="Grigoriev I.V."/>
            <person name="Debets A.J.M."/>
        </authorList>
    </citation>
    <scope>NUCLEOTIDE SEQUENCE [LARGE SCALE GENOMIC DNA]</scope>
    <source>
        <strain evidence="5 6">F11</strain>
    </source>
</reference>
<name>A0A3N2Q4S6_SODAK</name>
<evidence type="ECO:0000259" key="4">
    <source>
        <dbReference type="Pfam" id="PF04280"/>
    </source>
</evidence>
<sequence length="267" mass="30169">MSKAQLEDMSKMQKHALQAAARQYASKIFPGTFIPMPLSKVPKKPTIFFKYQYTRLKAKFWDAVSVVTLRWRSRPSIFAFYSKPRAGMYRSQALAAGKALHARLGQALAEGDRDTLREICIPELYQALSAAIDKRKPWERTTWSILQNHGARLVAHRVAILPPPLPKDLMVQQAVVAIDTTQSLDRVDSRNGESIPGAARVQRRTEYLALSKEWNSDTYTSGPWQVIGNVKETTLDAWQKEEENLKVMQAIQTEKALKNNIKGGKTS</sequence>